<feature type="transmembrane region" description="Helical" evidence="7">
    <location>
        <begin position="202"/>
        <end position="222"/>
    </location>
</feature>
<dbReference type="InterPro" id="IPR036938">
    <property type="entry name" value="PAP2/HPO_sf"/>
</dbReference>
<evidence type="ECO:0000259" key="8">
    <source>
        <dbReference type="SMART" id="SM00014"/>
    </source>
</evidence>
<sequence length="241" mass="26070">MEPHTPSSSEPKDVTWQGWASRLATRVPLVGGAVLLILCIGLGALIVLRENGGPFGFDVNWMATIVANRTPAGEWLAFLMNRLGGGLIGIVIVPLGTVALMLLRRRPLAALYAVTAAVASSLSVQLLKHLFGRARPEDILVHVDFGSFPSGHVANAATLAVTLGVLFPQIWVWLSCACYTVLMMLSRTYLGAHWVSDTIGGSLLGAGVALIVWQIFARRLAFERERTLRKRKIAPDSPRQP</sequence>
<protein>
    <submittedName>
        <fullName evidence="9">Phosphatase PAP2 family protein</fullName>
    </submittedName>
</protein>
<keyword evidence="4" id="KW-0378">Hydrolase</keyword>
<dbReference type="Gene3D" id="1.20.144.10">
    <property type="entry name" value="Phosphatidic acid phosphatase type 2/haloperoxidase"/>
    <property type="match status" value="1"/>
</dbReference>
<dbReference type="Proteomes" id="UP001596306">
    <property type="component" value="Unassembled WGS sequence"/>
</dbReference>
<dbReference type="EMBL" id="JBHSTP010000001">
    <property type="protein sequence ID" value="MFC6354608.1"/>
    <property type="molecule type" value="Genomic_DNA"/>
</dbReference>
<evidence type="ECO:0000313" key="10">
    <source>
        <dbReference type="Proteomes" id="UP001596306"/>
    </source>
</evidence>
<keyword evidence="5 7" id="KW-1133">Transmembrane helix</keyword>
<evidence type="ECO:0000256" key="5">
    <source>
        <dbReference type="ARBA" id="ARBA00022989"/>
    </source>
</evidence>
<feature type="transmembrane region" description="Helical" evidence="7">
    <location>
        <begin position="170"/>
        <end position="190"/>
    </location>
</feature>
<dbReference type="RefSeq" id="WP_386726237.1">
    <property type="nucleotide sequence ID" value="NZ_JBHSTP010000001.1"/>
</dbReference>
<dbReference type="InterPro" id="IPR000326">
    <property type="entry name" value="PAP2/HPO"/>
</dbReference>
<feature type="transmembrane region" description="Helical" evidence="7">
    <location>
        <begin position="83"/>
        <end position="103"/>
    </location>
</feature>
<evidence type="ECO:0000256" key="1">
    <source>
        <dbReference type="ARBA" id="ARBA00004651"/>
    </source>
</evidence>
<evidence type="ECO:0000256" key="7">
    <source>
        <dbReference type="SAM" id="Phobius"/>
    </source>
</evidence>
<keyword evidence="3 7" id="KW-0812">Transmembrane</keyword>
<dbReference type="Pfam" id="PF01569">
    <property type="entry name" value="PAP2"/>
    <property type="match status" value="1"/>
</dbReference>
<comment type="caution">
    <text evidence="9">The sequence shown here is derived from an EMBL/GenBank/DDBJ whole genome shotgun (WGS) entry which is preliminary data.</text>
</comment>
<proteinExistence type="predicted"/>
<gene>
    <name evidence="9" type="ORF">ACFQB0_00570</name>
</gene>
<feature type="domain" description="Phosphatidic acid phosphatase type 2/haloperoxidase" evidence="8">
    <location>
        <begin position="109"/>
        <end position="213"/>
    </location>
</feature>
<keyword evidence="6 7" id="KW-0472">Membrane</keyword>
<reference evidence="10" key="1">
    <citation type="journal article" date="2019" name="Int. J. Syst. Evol. Microbiol.">
        <title>The Global Catalogue of Microorganisms (GCM) 10K type strain sequencing project: providing services to taxonomists for standard genome sequencing and annotation.</title>
        <authorList>
            <consortium name="The Broad Institute Genomics Platform"/>
            <consortium name="The Broad Institute Genome Sequencing Center for Infectious Disease"/>
            <person name="Wu L."/>
            <person name="Ma J."/>
        </authorList>
    </citation>
    <scope>NUCLEOTIDE SEQUENCE [LARGE SCALE GENOMIC DNA]</scope>
    <source>
        <strain evidence="10">CCUG 43304</strain>
    </source>
</reference>
<dbReference type="CDD" id="cd03392">
    <property type="entry name" value="PAP2_like_2"/>
    <property type="match status" value="1"/>
</dbReference>
<keyword evidence="2" id="KW-1003">Cell membrane</keyword>
<keyword evidence="10" id="KW-1185">Reference proteome</keyword>
<evidence type="ECO:0000313" key="9">
    <source>
        <dbReference type="EMBL" id="MFC6354608.1"/>
    </source>
</evidence>
<organism evidence="9 10">
    <name type="scientific">Luethyella okanaganae</name>
    <dbReference type="NCBI Taxonomy" id="69372"/>
    <lineage>
        <taxon>Bacteria</taxon>
        <taxon>Bacillati</taxon>
        <taxon>Actinomycetota</taxon>
        <taxon>Actinomycetes</taxon>
        <taxon>Micrococcales</taxon>
        <taxon>Microbacteriaceae</taxon>
        <taxon>Luethyella</taxon>
    </lineage>
</organism>
<dbReference type="PANTHER" id="PTHR14969:SF62">
    <property type="entry name" value="DECAPRENYLPHOSPHORYL-5-PHOSPHORIBOSE PHOSPHATASE RV3807C-RELATED"/>
    <property type="match status" value="1"/>
</dbReference>
<name>A0ABW1VCP9_9MICO</name>
<dbReference type="SUPFAM" id="SSF48317">
    <property type="entry name" value="Acid phosphatase/Vanadium-dependent haloperoxidase"/>
    <property type="match status" value="1"/>
</dbReference>
<evidence type="ECO:0000256" key="3">
    <source>
        <dbReference type="ARBA" id="ARBA00022692"/>
    </source>
</evidence>
<evidence type="ECO:0000256" key="6">
    <source>
        <dbReference type="ARBA" id="ARBA00023136"/>
    </source>
</evidence>
<feature type="transmembrane region" description="Helical" evidence="7">
    <location>
        <begin position="27"/>
        <end position="48"/>
    </location>
</feature>
<evidence type="ECO:0000256" key="2">
    <source>
        <dbReference type="ARBA" id="ARBA00022475"/>
    </source>
</evidence>
<comment type="subcellular location">
    <subcellularLocation>
        <location evidence="1">Cell membrane</location>
        <topology evidence="1">Multi-pass membrane protein</topology>
    </subcellularLocation>
</comment>
<evidence type="ECO:0000256" key="4">
    <source>
        <dbReference type="ARBA" id="ARBA00022801"/>
    </source>
</evidence>
<accession>A0ABW1VCP9</accession>
<dbReference type="SMART" id="SM00014">
    <property type="entry name" value="acidPPc"/>
    <property type="match status" value="1"/>
</dbReference>
<dbReference type="PANTHER" id="PTHR14969">
    <property type="entry name" value="SPHINGOSINE-1-PHOSPHATE PHOSPHOHYDROLASE"/>
    <property type="match status" value="1"/>
</dbReference>